<dbReference type="PANTHER" id="PTHR43228:SF1">
    <property type="entry name" value="TWO-COMPONENT RESPONSE REGULATOR ARR22"/>
    <property type="match status" value="1"/>
</dbReference>
<dbReference type="InterPro" id="IPR052048">
    <property type="entry name" value="ST_Response_Regulator"/>
</dbReference>
<accession>A0A4R1Q6K2</accession>
<keyword evidence="1" id="KW-0597">Phosphoprotein</keyword>
<dbReference type="OrthoDB" id="9790669at2"/>
<dbReference type="GO" id="GO:0000160">
    <property type="term" value="P:phosphorelay signal transduction system"/>
    <property type="evidence" value="ECO:0007669"/>
    <property type="project" value="InterPro"/>
</dbReference>
<keyword evidence="4" id="KW-1185">Reference proteome</keyword>
<evidence type="ECO:0000313" key="4">
    <source>
        <dbReference type="Proteomes" id="UP000295063"/>
    </source>
</evidence>
<dbReference type="InterPro" id="IPR001789">
    <property type="entry name" value="Sig_transdc_resp-reg_receiver"/>
</dbReference>
<dbReference type="AlphaFoldDB" id="A0A4R1Q6K2"/>
<proteinExistence type="predicted"/>
<feature type="modified residue" description="4-aspartylphosphate" evidence="1">
    <location>
        <position position="55"/>
    </location>
</feature>
<dbReference type="RefSeq" id="WP_132080475.1">
    <property type="nucleotide sequence ID" value="NZ_SLUI01000007.1"/>
</dbReference>
<name>A0A4R1Q6K2_9FIRM</name>
<dbReference type="Pfam" id="PF00072">
    <property type="entry name" value="Response_reg"/>
    <property type="match status" value="1"/>
</dbReference>
<protein>
    <submittedName>
        <fullName evidence="3">Two-component system chemotaxis response regulator CheY</fullName>
    </submittedName>
</protein>
<evidence type="ECO:0000256" key="1">
    <source>
        <dbReference type="PROSITE-ProRule" id="PRU00169"/>
    </source>
</evidence>
<dbReference type="SUPFAM" id="SSF52172">
    <property type="entry name" value="CheY-like"/>
    <property type="match status" value="1"/>
</dbReference>
<evidence type="ECO:0000259" key="2">
    <source>
        <dbReference type="PROSITE" id="PS50110"/>
    </source>
</evidence>
<dbReference type="EMBL" id="SLUI01000007">
    <property type="protein sequence ID" value="TCL36878.1"/>
    <property type="molecule type" value="Genomic_DNA"/>
</dbReference>
<dbReference type="PROSITE" id="PS50110">
    <property type="entry name" value="RESPONSE_REGULATORY"/>
    <property type="match status" value="1"/>
</dbReference>
<dbReference type="SMART" id="SM00448">
    <property type="entry name" value="REC"/>
    <property type="match status" value="1"/>
</dbReference>
<feature type="domain" description="Response regulatory" evidence="2">
    <location>
        <begin position="6"/>
        <end position="120"/>
    </location>
</feature>
<organism evidence="3 4">
    <name type="scientific">Anaerospora hongkongensis</name>
    <dbReference type="NCBI Taxonomy" id="244830"/>
    <lineage>
        <taxon>Bacteria</taxon>
        <taxon>Bacillati</taxon>
        <taxon>Bacillota</taxon>
        <taxon>Negativicutes</taxon>
        <taxon>Selenomonadales</taxon>
        <taxon>Sporomusaceae</taxon>
        <taxon>Anaerospora</taxon>
    </lineage>
</organism>
<sequence length="124" mass="13811">MSRPLKVLISDDSLLLRKKLRDELEMLGCQVIEAKDGKEVVEAYAVHRPAGVFMDIVMPNSTGLSALREIKEIDNKARVIMLSSTGTNANLLEALKLGAIDFIQKPYNSSQLAKALDDFSREEY</sequence>
<dbReference type="Gene3D" id="3.40.50.2300">
    <property type="match status" value="1"/>
</dbReference>
<comment type="caution">
    <text evidence="3">The sequence shown here is derived from an EMBL/GenBank/DDBJ whole genome shotgun (WGS) entry which is preliminary data.</text>
</comment>
<dbReference type="InterPro" id="IPR011006">
    <property type="entry name" value="CheY-like_superfamily"/>
</dbReference>
<reference evidence="3 4" key="1">
    <citation type="submission" date="2019-03" db="EMBL/GenBank/DDBJ databases">
        <title>Genomic Encyclopedia of Type Strains, Phase IV (KMG-IV): sequencing the most valuable type-strain genomes for metagenomic binning, comparative biology and taxonomic classification.</title>
        <authorList>
            <person name="Goeker M."/>
        </authorList>
    </citation>
    <scope>NUCLEOTIDE SEQUENCE [LARGE SCALE GENOMIC DNA]</scope>
    <source>
        <strain evidence="3 4">DSM 15969</strain>
    </source>
</reference>
<dbReference type="PANTHER" id="PTHR43228">
    <property type="entry name" value="TWO-COMPONENT RESPONSE REGULATOR"/>
    <property type="match status" value="1"/>
</dbReference>
<gene>
    <name evidence="3" type="ORF">EV210_107142</name>
</gene>
<dbReference type="Proteomes" id="UP000295063">
    <property type="component" value="Unassembled WGS sequence"/>
</dbReference>
<evidence type="ECO:0000313" key="3">
    <source>
        <dbReference type="EMBL" id="TCL36878.1"/>
    </source>
</evidence>